<reference evidence="2 3" key="1">
    <citation type="journal article" date="2015" name="Proc. Natl. Acad. Sci. U.S.A.">
        <title>The resurrection genome of Boea hygrometrica: A blueprint for survival of dehydration.</title>
        <authorList>
            <person name="Xiao L."/>
            <person name="Yang G."/>
            <person name="Zhang L."/>
            <person name="Yang X."/>
            <person name="Zhao S."/>
            <person name="Ji Z."/>
            <person name="Zhou Q."/>
            <person name="Hu M."/>
            <person name="Wang Y."/>
            <person name="Chen M."/>
            <person name="Xu Y."/>
            <person name="Jin H."/>
            <person name="Xiao X."/>
            <person name="Hu G."/>
            <person name="Bao F."/>
            <person name="Hu Y."/>
            <person name="Wan P."/>
            <person name="Li L."/>
            <person name="Deng X."/>
            <person name="Kuang T."/>
            <person name="Xiang C."/>
            <person name="Zhu J.K."/>
            <person name="Oliver M.J."/>
            <person name="He Y."/>
        </authorList>
    </citation>
    <scope>NUCLEOTIDE SEQUENCE [LARGE SCALE GENOMIC DNA]</scope>
    <source>
        <strain evidence="3">cv. XS01</strain>
    </source>
</reference>
<evidence type="ECO:0000313" key="3">
    <source>
        <dbReference type="Proteomes" id="UP000250235"/>
    </source>
</evidence>
<accession>A0A2Z7C2W6</accession>
<gene>
    <name evidence="2" type="ORF">F511_28661</name>
</gene>
<dbReference type="Proteomes" id="UP000250235">
    <property type="component" value="Unassembled WGS sequence"/>
</dbReference>
<name>A0A2Z7C2W6_9LAMI</name>
<dbReference type="EMBL" id="KQ999614">
    <property type="protein sequence ID" value="KZV41246.1"/>
    <property type="molecule type" value="Genomic_DNA"/>
</dbReference>
<dbReference type="AlphaFoldDB" id="A0A2Z7C2W6"/>
<sequence>METPEGGLTTTPAVRAACGRYSACVRRLQCLRAVATVPASTTGNKNPSSAYTRIPDEFGTDGNSSTRRSEQVRSRRWRHDSAAVEAAAVRFCTCVTLNGSGIQLAVGPQPLWLRNRNFGLAQRIMYGPFNTYIPIRSTTIGKSRVSRDPITMHTSWRSKVTSRVLLDSIGYPRVKASGESSTTKHRLLHASGPHPIPPPNDPKTNQYNQDLGLIHSTNGNHLESPNEGSSIDHQVTINLHAQNITMFPTNETCRSYSVQQMKIQQIRRGARYGMSCDDISLDICLRCSLILYVQEQRAIAAQLLFTEPYLLRLPVVEDSDWSKSGSAGLLLPRRLFLYHFRRLGLSWKKIAKEDTLCSLLAFRQICFSVQDMVTPASKQDRGFAVQICIILKGAPDLDLGESKAFPPLKILTAKTVGTYVAKNKNITVEEVVDEPVETVAKKAATKRRPAPAVVEPAANKKRTTVGRAAPAEKNLAIVTVAQDVEPISVIPAVSGLVLISEIKHTNTCGSY</sequence>
<proteinExistence type="predicted"/>
<keyword evidence="3" id="KW-1185">Reference proteome</keyword>
<feature type="compositionally biased region" description="Polar residues" evidence="1">
    <location>
        <begin position="40"/>
        <end position="51"/>
    </location>
</feature>
<evidence type="ECO:0000313" key="2">
    <source>
        <dbReference type="EMBL" id="KZV41246.1"/>
    </source>
</evidence>
<evidence type="ECO:0000256" key="1">
    <source>
        <dbReference type="SAM" id="MobiDB-lite"/>
    </source>
</evidence>
<organism evidence="2 3">
    <name type="scientific">Dorcoceras hygrometricum</name>
    <dbReference type="NCBI Taxonomy" id="472368"/>
    <lineage>
        <taxon>Eukaryota</taxon>
        <taxon>Viridiplantae</taxon>
        <taxon>Streptophyta</taxon>
        <taxon>Embryophyta</taxon>
        <taxon>Tracheophyta</taxon>
        <taxon>Spermatophyta</taxon>
        <taxon>Magnoliopsida</taxon>
        <taxon>eudicotyledons</taxon>
        <taxon>Gunneridae</taxon>
        <taxon>Pentapetalae</taxon>
        <taxon>asterids</taxon>
        <taxon>lamiids</taxon>
        <taxon>Lamiales</taxon>
        <taxon>Gesneriaceae</taxon>
        <taxon>Didymocarpoideae</taxon>
        <taxon>Trichosporeae</taxon>
        <taxon>Loxocarpinae</taxon>
        <taxon>Dorcoceras</taxon>
    </lineage>
</organism>
<feature type="region of interest" description="Disordered" evidence="1">
    <location>
        <begin position="40"/>
        <end position="74"/>
    </location>
</feature>
<protein>
    <submittedName>
        <fullName evidence="2">Uncharacterized protein</fullName>
    </submittedName>
</protein>